<dbReference type="PROSITE" id="PS01305">
    <property type="entry name" value="MOAA_NIFB_PQQE"/>
    <property type="match status" value="1"/>
</dbReference>
<evidence type="ECO:0000256" key="20">
    <source>
        <dbReference type="ARBA" id="ARBA00063038"/>
    </source>
</evidence>
<keyword evidence="16" id="KW-0501">Molybdenum cofactor biosynthesis</keyword>
<feature type="domain" description="Radical SAM core" evidence="21">
    <location>
        <begin position="89"/>
        <end position="291"/>
    </location>
</feature>
<dbReference type="EC" id="4.6.1.17" evidence="7"/>
<evidence type="ECO:0000256" key="15">
    <source>
        <dbReference type="ARBA" id="ARBA00023134"/>
    </source>
</evidence>
<comment type="catalytic activity">
    <reaction evidence="18">
        <text>GTP + AH2 + S-adenosyl-L-methionine = (8S)-3',8-cyclo-7,8-dihydroguanosine 5'-triphosphate + 5'-deoxyadenosine + L-methionine + A + H(+)</text>
        <dbReference type="Rhea" id="RHEA:49576"/>
        <dbReference type="ChEBI" id="CHEBI:13193"/>
        <dbReference type="ChEBI" id="CHEBI:15378"/>
        <dbReference type="ChEBI" id="CHEBI:17319"/>
        <dbReference type="ChEBI" id="CHEBI:17499"/>
        <dbReference type="ChEBI" id="CHEBI:37565"/>
        <dbReference type="ChEBI" id="CHEBI:57844"/>
        <dbReference type="ChEBI" id="CHEBI:59789"/>
        <dbReference type="ChEBI" id="CHEBI:131766"/>
        <dbReference type="EC" id="4.1.99.22"/>
    </reaction>
</comment>
<dbReference type="SFLD" id="SFLDG01383">
    <property type="entry name" value="cyclic_pyranopterin_phosphate"/>
    <property type="match status" value="1"/>
</dbReference>
<dbReference type="InterPro" id="IPR058240">
    <property type="entry name" value="rSAM_sf"/>
</dbReference>
<dbReference type="SFLD" id="SFLDG01386">
    <property type="entry name" value="main_SPASM_domain-containing"/>
    <property type="match status" value="1"/>
</dbReference>
<evidence type="ECO:0000256" key="4">
    <source>
        <dbReference type="ARBA" id="ARBA00008484"/>
    </source>
</evidence>
<evidence type="ECO:0000256" key="10">
    <source>
        <dbReference type="ARBA" id="ARBA00022691"/>
    </source>
</evidence>
<keyword evidence="13" id="KW-0408">Iron</keyword>
<dbReference type="AlphaFoldDB" id="A0A8C6V8P6"/>
<dbReference type="GO" id="GO:0061799">
    <property type="term" value="F:cyclic pyranopterin monophosphate synthase activity"/>
    <property type="evidence" value="ECO:0007669"/>
    <property type="project" value="UniProtKB-EC"/>
</dbReference>
<evidence type="ECO:0000313" key="23">
    <source>
        <dbReference type="Proteomes" id="UP000694523"/>
    </source>
</evidence>
<evidence type="ECO:0000259" key="21">
    <source>
        <dbReference type="PROSITE" id="PS51918"/>
    </source>
</evidence>
<evidence type="ECO:0000256" key="5">
    <source>
        <dbReference type="ARBA" id="ARBA00009862"/>
    </source>
</evidence>
<evidence type="ECO:0000256" key="13">
    <source>
        <dbReference type="ARBA" id="ARBA00023004"/>
    </source>
</evidence>
<evidence type="ECO:0000256" key="7">
    <source>
        <dbReference type="ARBA" id="ARBA00012575"/>
    </source>
</evidence>
<keyword evidence="17" id="KW-0456">Lyase</keyword>
<dbReference type="GO" id="GO:0061798">
    <property type="term" value="F:GTP 3',8'-cyclase activity"/>
    <property type="evidence" value="ECO:0007669"/>
    <property type="project" value="UniProtKB-EC"/>
</dbReference>
<comment type="subunit">
    <text evidence="20">Isoform MOCS1A and isoform MOCS1B probably form a heterooligomer.</text>
</comment>
<dbReference type="SFLD" id="SFLDG01067">
    <property type="entry name" value="SPASM/twitch_domain_containing"/>
    <property type="match status" value="1"/>
</dbReference>
<dbReference type="SUPFAM" id="SSF102114">
    <property type="entry name" value="Radical SAM enzymes"/>
    <property type="match status" value="1"/>
</dbReference>
<evidence type="ECO:0000256" key="12">
    <source>
        <dbReference type="ARBA" id="ARBA00022741"/>
    </source>
</evidence>
<keyword evidence="10" id="KW-0949">S-adenosyl-L-methionine</keyword>
<dbReference type="Ensembl" id="ENSNMLT00000048833.1">
    <property type="protein sequence ID" value="ENSNMLP00000043996.1"/>
    <property type="gene ID" value="ENSNMLG00000026639.1"/>
</dbReference>
<dbReference type="InterPro" id="IPR013785">
    <property type="entry name" value="Aldolase_TIM"/>
</dbReference>
<dbReference type="UniPathway" id="UPA00344"/>
<evidence type="ECO:0000256" key="14">
    <source>
        <dbReference type="ARBA" id="ARBA00023014"/>
    </source>
</evidence>
<dbReference type="SFLD" id="SFLDS00029">
    <property type="entry name" value="Radical_SAM"/>
    <property type="match status" value="1"/>
</dbReference>
<dbReference type="GO" id="GO:0046872">
    <property type="term" value="F:metal ion binding"/>
    <property type="evidence" value="ECO:0007669"/>
    <property type="project" value="UniProtKB-KW"/>
</dbReference>
<protein>
    <recommendedName>
        <fullName evidence="8">Molybdenum cofactor biosynthesis protein 1</fullName>
        <ecNumber evidence="6">4.1.99.22</ecNumber>
        <ecNumber evidence="7">4.6.1.17</ecNumber>
    </recommendedName>
</protein>
<evidence type="ECO:0000256" key="3">
    <source>
        <dbReference type="ARBA" id="ARBA00005046"/>
    </source>
</evidence>
<organism evidence="22 23">
    <name type="scientific">Neogobius melanostomus</name>
    <name type="common">round goby</name>
    <dbReference type="NCBI Taxonomy" id="47308"/>
    <lineage>
        <taxon>Eukaryota</taxon>
        <taxon>Metazoa</taxon>
        <taxon>Chordata</taxon>
        <taxon>Craniata</taxon>
        <taxon>Vertebrata</taxon>
        <taxon>Euteleostomi</taxon>
        <taxon>Actinopterygii</taxon>
        <taxon>Neopterygii</taxon>
        <taxon>Teleostei</taxon>
        <taxon>Neoteleostei</taxon>
        <taxon>Acanthomorphata</taxon>
        <taxon>Gobiaria</taxon>
        <taxon>Gobiiformes</taxon>
        <taxon>Gobioidei</taxon>
        <taxon>Gobiidae</taxon>
        <taxon>Benthophilinae</taxon>
        <taxon>Neogobiini</taxon>
        <taxon>Neogobius</taxon>
    </lineage>
</organism>
<dbReference type="FunFam" id="3.20.20.70:FF:000117">
    <property type="entry name" value="molybdenum cofactor biosynthesis protein 1"/>
    <property type="match status" value="1"/>
</dbReference>
<keyword evidence="14" id="KW-0411">Iron-sulfur</keyword>
<evidence type="ECO:0000313" key="22">
    <source>
        <dbReference type="Ensembl" id="ENSNMLP00000043996.1"/>
    </source>
</evidence>
<reference evidence="22" key="2">
    <citation type="submission" date="2025-09" db="UniProtKB">
        <authorList>
            <consortium name="Ensembl"/>
        </authorList>
    </citation>
    <scope>IDENTIFICATION</scope>
</reference>
<evidence type="ECO:0000256" key="16">
    <source>
        <dbReference type="ARBA" id="ARBA00023150"/>
    </source>
</evidence>
<dbReference type="GO" id="GO:0051539">
    <property type="term" value="F:4 iron, 4 sulfur cluster binding"/>
    <property type="evidence" value="ECO:0007669"/>
    <property type="project" value="UniProtKB-KW"/>
</dbReference>
<name>A0A8C6V8P6_9GOBI</name>
<dbReference type="Proteomes" id="UP000694523">
    <property type="component" value="Unplaced"/>
</dbReference>
<keyword evidence="15" id="KW-0342">GTP-binding</keyword>
<sequence length="399" mass="45117">MATTHAGLFCRFLERHRRVPHFRKVLARGANADTQRHPSVIAQKQQSELESVDSTSASANLDLACQLSIVFAGKLKDNIKPFSAFLTDSFDRRHSYLRISLTEKCNLRCQYCMPEEGVKLTPRAQLLSTAEILTIARLFVHEGVDKIRLTGGEPLIRPDVVDIIAELRKLKELRTVVLPRLKEAGLSHINISLDTLVPAKFEFIVRRKGFHKVMEGIDKAIELGYNPVKVNCVIMRGLNEDEILDFVALTEKKPLEVRFIEYMPFDGNKWNFKKMVSYQEMLDGIRQHWPNIERLQPGLSETSKTYQVPGFEGKVGFITSMSEHFCGSCNRLRITADGNLKVCLFGNSEVSLRDAIRSGASDEELLQIIGVAVGRKKKQHSGMFNISQMKNRPMIFIGG</sequence>
<evidence type="ECO:0000256" key="2">
    <source>
        <dbReference type="ARBA" id="ARBA00001966"/>
    </source>
</evidence>
<dbReference type="CDD" id="cd21117">
    <property type="entry name" value="Twitch_MoaA"/>
    <property type="match status" value="1"/>
</dbReference>
<dbReference type="PROSITE" id="PS51918">
    <property type="entry name" value="RADICAL_SAM"/>
    <property type="match status" value="1"/>
</dbReference>
<comment type="pathway">
    <text evidence="3">Cofactor biosynthesis; molybdopterin biosynthesis.</text>
</comment>
<dbReference type="GO" id="GO:0005525">
    <property type="term" value="F:GTP binding"/>
    <property type="evidence" value="ECO:0007669"/>
    <property type="project" value="UniProtKB-KW"/>
</dbReference>
<comment type="similarity">
    <text evidence="4">In the C-terminal section; belongs to the MoaC family.</text>
</comment>
<dbReference type="InterPro" id="IPR013483">
    <property type="entry name" value="MoaA"/>
</dbReference>
<dbReference type="InterPro" id="IPR010505">
    <property type="entry name" value="MoaA_twitch"/>
</dbReference>
<evidence type="ECO:0000256" key="11">
    <source>
        <dbReference type="ARBA" id="ARBA00022723"/>
    </source>
</evidence>
<dbReference type="CDD" id="cd01335">
    <property type="entry name" value="Radical_SAM"/>
    <property type="match status" value="1"/>
</dbReference>
<comment type="function">
    <text evidence="19">Isoform MOCS1A and isoform MOCS1B probably form a complex that catalyzes the conversion of 5'-GTP to cyclic pyranopterin monophosphate (cPMP). MOCS1A catalyzes the cyclization of GTP to (8S)-3',8-cyclo-7,8-dihydroguanosine 5'-triphosphate and MOCS1B catalyzes the subsequent conversion of (8S)-3',8-cyclo-7,8-dihydroguanosine 5'-triphosphate to cPMP.</text>
</comment>
<dbReference type="NCBIfam" id="TIGR02666">
    <property type="entry name" value="moaA"/>
    <property type="match status" value="1"/>
</dbReference>
<dbReference type="GO" id="GO:0006777">
    <property type="term" value="P:Mo-molybdopterin cofactor biosynthetic process"/>
    <property type="evidence" value="ECO:0007669"/>
    <property type="project" value="UniProtKB-KW"/>
</dbReference>
<dbReference type="InterPro" id="IPR040064">
    <property type="entry name" value="MoaA-like"/>
</dbReference>
<keyword evidence="12" id="KW-0547">Nucleotide-binding</keyword>
<dbReference type="InterPro" id="IPR007197">
    <property type="entry name" value="rSAM"/>
</dbReference>
<comment type="catalytic activity">
    <reaction evidence="1">
        <text>(8S)-3',8-cyclo-7,8-dihydroguanosine 5'-triphosphate = cyclic pyranopterin phosphate + diphosphate</text>
        <dbReference type="Rhea" id="RHEA:49580"/>
        <dbReference type="ChEBI" id="CHEBI:33019"/>
        <dbReference type="ChEBI" id="CHEBI:59648"/>
        <dbReference type="ChEBI" id="CHEBI:131766"/>
        <dbReference type="EC" id="4.6.1.17"/>
    </reaction>
</comment>
<evidence type="ECO:0000256" key="9">
    <source>
        <dbReference type="ARBA" id="ARBA00022485"/>
    </source>
</evidence>
<dbReference type="Gene3D" id="3.20.20.70">
    <property type="entry name" value="Aldolase class I"/>
    <property type="match status" value="1"/>
</dbReference>
<evidence type="ECO:0000256" key="8">
    <source>
        <dbReference type="ARBA" id="ARBA00015273"/>
    </source>
</evidence>
<evidence type="ECO:0000256" key="1">
    <source>
        <dbReference type="ARBA" id="ARBA00001637"/>
    </source>
</evidence>
<dbReference type="InterPro" id="IPR050105">
    <property type="entry name" value="MoCo_biosynth_MoaA/MoaC"/>
</dbReference>
<comment type="similarity">
    <text evidence="5">In the N-terminal section; belongs to the radical SAM superfamily. MoaA family.</text>
</comment>
<dbReference type="PANTHER" id="PTHR22960">
    <property type="entry name" value="MOLYBDOPTERIN COFACTOR SYNTHESIS PROTEIN A"/>
    <property type="match status" value="1"/>
</dbReference>
<reference evidence="22" key="1">
    <citation type="submission" date="2025-08" db="UniProtKB">
        <authorList>
            <consortium name="Ensembl"/>
        </authorList>
    </citation>
    <scope>IDENTIFICATION</scope>
</reference>
<dbReference type="PANTHER" id="PTHR22960:SF0">
    <property type="entry name" value="MOLYBDENUM COFACTOR BIOSYNTHESIS PROTEIN 1"/>
    <property type="match status" value="1"/>
</dbReference>
<keyword evidence="11" id="KW-0479">Metal-binding</keyword>
<keyword evidence="9" id="KW-0004">4Fe-4S</keyword>
<dbReference type="EC" id="4.1.99.22" evidence="6"/>
<comment type="cofactor">
    <cofactor evidence="2">
        <name>[4Fe-4S] cluster</name>
        <dbReference type="ChEBI" id="CHEBI:49883"/>
    </cofactor>
</comment>
<accession>A0A8C6V8P6</accession>
<keyword evidence="23" id="KW-1185">Reference proteome</keyword>
<dbReference type="InterPro" id="IPR000385">
    <property type="entry name" value="MoaA_NifB_PqqE_Fe-S-bd_CS"/>
</dbReference>
<evidence type="ECO:0000256" key="17">
    <source>
        <dbReference type="ARBA" id="ARBA00023239"/>
    </source>
</evidence>
<proteinExistence type="inferred from homology"/>
<dbReference type="InterPro" id="IPR006638">
    <property type="entry name" value="Elp3/MiaA/NifB-like_rSAM"/>
</dbReference>
<dbReference type="Pfam" id="PF06463">
    <property type="entry name" value="Mob_synth_C"/>
    <property type="match status" value="1"/>
</dbReference>
<evidence type="ECO:0000256" key="19">
    <source>
        <dbReference type="ARBA" id="ARBA00054222"/>
    </source>
</evidence>
<evidence type="ECO:0000256" key="6">
    <source>
        <dbReference type="ARBA" id="ARBA00012167"/>
    </source>
</evidence>
<dbReference type="Pfam" id="PF04055">
    <property type="entry name" value="Radical_SAM"/>
    <property type="match status" value="1"/>
</dbReference>
<dbReference type="SMART" id="SM00729">
    <property type="entry name" value="Elp3"/>
    <property type="match status" value="1"/>
</dbReference>
<evidence type="ECO:0000256" key="18">
    <source>
        <dbReference type="ARBA" id="ARBA00048697"/>
    </source>
</evidence>